<dbReference type="NCBIfam" id="TIGR01611">
    <property type="entry name" value="tail_tube"/>
    <property type="match status" value="1"/>
</dbReference>
<protein>
    <submittedName>
        <fullName evidence="1">Phage major tail tube protein</fullName>
    </submittedName>
</protein>
<dbReference type="Pfam" id="PF04985">
    <property type="entry name" value="Phage_tube"/>
    <property type="match status" value="1"/>
</dbReference>
<dbReference type="EMBL" id="MDLC01000009">
    <property type="protein sequence ID" value="ODS24444.1"/>
    <property type="molecule type" value="Genomic_DNA"/>
</dbReference>
<sequence>MIPKVLKNFNLFVDGKGYAGLVEDLTLPKLSVKMDELYTGGMDAPIDLEMGMDKLECDFSLCEYNTDVIHQFGLRNGAQVKLSLRGGLDGETGVTPVVVTLTGAWKDIDMGNWKAGEKPSLKVNVTLRYYKLTVEGNDLVEVDVQNMVRKINGVDQLESMRSAIGL</sequence>
<dbReference type="Proteomes" id="UP000242502">
    <property type="component" value="Unassembled WGS sequence"/>
</dbReference>
<comment type="caution">
    <text evidence="1">The sequence shown here is derived from an EMBL/GenBank/DDBJ whole genome shotgun (WGS) entry which is preliminary data.</text>
</comment>
<reference evidence="1 2" key="1">
    <citation type="journal article" date="2016" name="Appl. Environ. Microbiol.">
        <title>Lack of Overt Genome Reduction in the Bryostatin-Producing Bryozoan Symbiont "Candidatus Endobugula sertula".</title>
        <authorList>
            <person name="Miller I.J."/>
            <person name="Vanee N."/>
            <person name="Fong S.S."/>
            <person name="Lim-Fong G.E."/>
            <person name="Kwan J.C."/>
        </authorList>
    </citation>
    <scope>NUCLEOTIDE SEQUENCE [LARGE SCALE GENOMIC DNA]</scope>
    <source>
        <strain evidence="1">AB1-4</strain>
    </source>
</reference>
<organism evidence="1 2">
    <name type="scientific">Candidatus Endobugula sertula</name>
    <name type="common">Bugula neritina bacterial symbiont</name>
    <dbReference type="NCBI Taxonomy" id="62101"/>
    <lineage>
        <taxon>Bacteria</taxon>
        <taxon>Pseudomonadati</taxon>
        <taxon>Pseudomonadota</taxon>
        <taxon>Gammaproteobacteria</taxon>
        <taxon>Cellvibrionales</taxon>
        <taxon>Cellvibrionaceae</taxon>
        <taxon>Candidatus Endobugula</taxon>
    </lineage>
</organism>
<gene>
    <name evidence="1" type="ORF">AB835_03860</name>
</gene>
<evidence type="ECO:0000313" key="1">
    <source>
        <dbReference type="EMBL" id="ODS24444.1"/>
    </source>
</evidence>
<dbReference type="InterPro" id="IPR006498">
    <property type="entry name" value="Tail_tube"/>
</dbReference>
<dbReference type="AlphaFoldDB" id="A0A1D2QSA6"/>
<proteinExistence type="predicted"/>
<dbReference type="STRING" id="62101.AB835_03860"/>
<accession>A0A1D2QSA6</accession>
<evidence type="ECO:0000313" key="2">
    <source>
        <dbReference type="Proteomes" id="UP000242502"/>
    </source>
</evidence>
<name>A0A1D2QSA6_9GAMM</name>